<dbReference type="Pfam" id="PF14360">
    <property type="entry name" value="PAP2_C"/>
    <property type="match status" value="1"/>
</dbReference>
<evidence type="ECO:0000256" key="2">
    <source>
        <dbReference type="ARBA" id="ARBA00005441"/>
    </source>
</evidence>
<keyword evidence="6 10" id="KW-1133">Transmembrane helix</keyword>
<dbReference type="GO" id="GO:0033188">
    <property type="term" value="F:sphingomyelin synthase activity"/>
    <property type="evidence" value="ECO:0007669"/>
    <property type="project" value="TreeGrafter"/>
</dbReference>
<protein>
    <recommendedName>
        <fullName evidence="11">Sphingomyelin synthase-like domain-containing protein</fullName>
    </recommendedName>
</protein>
<feature type="region of interest" description="Disordered" evidence="9">
    <location>
        <begin position="589"/>
        <end position="611"/>
    </location>
</feature>
<feature type="region of interest" description="Disordered" evidence="9">
    <location>
        <begin position="503"/>
        <end position="537"/>
    </location>
</feature>
<dbReference type="InterPro" id="IPR045221">
    <property type="entry name" value="Sphingomyelin_synth-like"/>
</dbReference>
<comment type="subcellular location">
    <subcellularLocation>
        <location evidence="1">Membrane</location>
        <topology evidence="1">Multi-pass membrane protein</topology>
    </subcellularLocation>
</comment>
<dbReference type="PANTHER" id="PTHR21290">
    <property type="entry name" value="SPHINGOMYELIN SYNTHETASE"/>
    <property type="match status" value="1"/>
</dbReference>
<feature type="compositionally biased region" description="Low complexity" evidence="9">
    <location>
        <begin position="589"/>
        <end position="598"/>
    </location>
</feature>
<feature type="transmembrane region" description="Helical" evidence="10">
    <location>
        <begin position="102"/>
        <end position="123"/>
    </location>
</feature>
<dbReference type="GO" id="GO:0046513">
    <property type="term" value="P:ceramide biosynthetic process"/>
    <property type="evidence" value="ECO:0007669"/>
    <property type="project" value="TreeGrafter"/>
</dbReference>
<reference evidence="12" key="1">
    <citation type="journal article" date="2020" name="Fungal Divers.">
        <title>Resolving the Mortierellaceae phylogeny through synthesis of multi-gene phylogenetics and phylogenomics.</title>
        <authorList>
            <person name="Vandepol N."/>
            <person name="Liber J."/>
            <person name="Desiro A."/>
            <person name="Na H."/>
            <person name="Kennedy M."/>
            <person name="Barry K."/>
            <person name="Grigoriev I.V."/>
            <person name="Miller A.N."/>
            <person name="O'Donnell K."/>
            <person name="Stajich J.E."/>
            <person name="Bonito G."/>
        </authorList>
    </citation>
    <scope>NUCLEOTIDE SEQUENCE</scope>
    <source>
        <strain evidence="12">NRRL 28262</strain>
    </source>
</reference>
<evidence type="ECO:0000313" key="12">
    <source>
        <dbReference type="EMBL" id="KAG0269025.1"/>
    </source>
</evidence>
<comment type="caution">
    <text evidence="12">The sequence shown here is derived from an EMBL/GenBank/DDBJ whole genome shotgun (WGS) entry which is preliminary data.</text>
</comment>
<gene>
    <name evidence="12" type="ORF">BGZ95_002225</name>
</gene>
<dbReference type="AlphaFoldDB" id="A0AAD4H271"/>
<evidence type="ECO:0000256" key="7">
    <source>
        <dbReference type="ARBA" id="ARBA00023098"/>
    </source>
</evidence>
<dbReference type="Proteomes" id="UP001194580">
    <property type="component" value="Unassembled WGS sequence"/>
</dbReference>
<evidence type="ECO:0000256" key="9">
    <source>
        <dbReference type="SAM" id="MobiDB-lite"/>
    </source>
</evidence>
<dbReference type="GO" id="GO:0000139">
    <property type="term" value="C:Golgi membrane"/>
    <property type="evidence" value="ECO:0007669"/>
    <property type="project" value="TreeGrafter"/>
</dbReference>
<evidence type="ECO:0000259" key="11">
    <source>
        <dbReference type="Pfam" id="PF14360"/>
    </source>
</evidence>
<feature type="region of interest" description="Disordered" evidence="9">
    <location>
        <begin position="1"/>
        <end position="87"/>
    </location>
</feature>
<keyword evidence="3" id="KW-0808">Transferase</keyword>
<proteinExistence type="inferred from homology"/>
<keyword evidence="4 10" id="KW-0812">Transmembrane</keyword>
<feature type="compositionally biased region" description="Basic and acidic residues" evidence="9">
    <location>
        <begin position="1"/>
        <end position="16"/>
    </location>
</feature>
<feature type="transmembrane region" description="Helical" evidence="10">
    <location>
        <begin position="266"/>
        <end position="283"/>
    </location>
</feature>
<dbReference type="GO" id="GO:0005789">
    <property type="term" value="C:endoplasmic reticulum membrane"/>
    <property type="evidence" value="ECO:0007669"/>
    <property type="project" value="TreeGrafter"/>
</dbReference>
<organism evidence="12 13">
    <name type="scientific">Linnemannia exigua</name>
    <dbReference type="NCBI Taxonomy" id="604196"/>
    <lineage>
        <taxon>Eukaryota</taxon>
        <taxon>Fungi</taxon>
        <taxon>Fungi incertae sedis</taxon>
        <taxon>Mucoromycota</taxon>
        <taxon>Mortierellomycotina</taxon>
        <taxon>Mortierellomycetes</taxon>
        <taxon>Mortierellales</taxon>
        <taxon>Mortierellaceae</taxon>
        <taxon>Linnemannia</taxon>
    </lineage>
</organism>
<feature type="region of interest" description="Disordered" evidence="9">
    <location>
        <begin position="658"/>
        <end position="678"/>
    </location>
</feature>
<feature type="compositionally biased region" description="Low complexity" evidence="9">
    <location>
        <begin position="51"/>
        <end position="67"/>
    </location>
</feature>
<evidence type="ECO:0000256" key="5">
    <source>
        <dbReference type="ARBA" id="ARBA00022919"/>
    </source>
</evidence>
<keyword evidence="13" id="KW-1185">Reference proteome</keyword>
<feature type="compositionally biased region" description="Polar residues" evidence="9">
    <location>
        <begin position="76"/>
        <end position="87"/>
    </location>
</feature>
<feature type="transmembrane region" description="Helical" evidence="10">
    <location>
        <begin position="156"/>
        <end position="177"/>
    </location>
</feature>
<dbReference type="EMBL" id="JAAAIL010001463">
    <property type="protein sequence ID" value="KAG0269025.1"/>
    <property type="molecule type" value="Genomic_DNA"/>
</dbReference>
<evidence type="ECO:0000256" key="8">
    <source>
        <dbReference type="ARBA" id="ARBA00023136"/>
    </source>
</evidence>
<dbReference type="InterPro" id="IPR025749">
    <property type="entry name" value="Sphingomyelin_synth-like_dom"/>
</dbReference>
<feature type="compositionally biased region" description="Polar residues" evidence="9">
    <location>
        <begin position="40"/>
        <end position="50"/>
    </location>
</feature>
<dbReference type="PANTHER" id="PTHR21290:SF25">
    <property type="entry name" value="SPHINGOMYELIN SYNTHASE-RELATED PROTEIN 1"/>
    <property type="match status" value="1"/>
</dbReference>
<name>A0AAD4H271_9FUNG</name>
<comment type="similarity">
    <text evidence="2">Belongs to the sphingomyelin synthase family.</text>
</comment>
<evidence type="ECO:0000313" key="13">
    <source>
        <dbReference type="Proteomes" id="UP001194580"/>
    </source>
</evidence>
<evidence type="ECO:0000256" key="6">
    <source>
        <dbReference type="ARBA" id="ARBA00022989"/>
    </source>
</evidence>
<feature type="transmembrane region" description="Helical" evidence="10">
    <location>
        <begin position="289"/>
        <end position="310"/>
    </location>
</feature>
<evidence type="ECO:0000256" key="3">
    <source>
        <dbReference type="ARBA" id="ARBA00022679"/>
    </source>
</evidence>
<feature type="transmembrane region" description="Helical" evidence="10">
    <location>
        <begin position="543"/>
        <end position="563"/>
    </location>
</feature>
<keyword evidence="7" id="KW-0443">Lipid metabolism</keyword>
<dbReference type="GO" id="GO:0005886">
    <property type="term" value="C:plasma membrane"/>
    <property type="evidence" value="ECO:0007669"/>
    <property type="project" value="TreeGrafter"/>
</dbReference>
<evidence type="ECO:0000256" key="1">
    <source>
        <dbReference type="ARBA" id="ARBA00004141"/>
    </source>
</evidence>
<sequence length="678" mass="76356">MEPHHIHIEHLHDDPTHSPCGSYSSSETLEDELDQDRLNRLSSTSASTLVGANGNNSGSGNSSRSSSPFDQEVKVNPSTRSPSSSQNRGLWYRFTHSEAGRVVSAFCYFTFVCISMAFCNQLSDHRWVETGYTQVFLRDRGFDVIAPQSDIGPANFFVMTSVVLTVLGIGFICPNWTMRAVVLRRCLWVIGSLSVYRALTISVTTLPSPKEDCRPSLKYGFWDMLIIAIQMIPGTVEACTDDIFSGHTVFMVSCAIQWRLYCKNKWLTYFSYLYISIGLYFVVATRLHYTVDVVLAVFITYGFWSVYIAMIDVVMEREYFGVESHNEKYSAFDSTSTEYEFTAYEDDLSTRHQSDFQIRRRRLEHHMNRMRGPGIGYGRGEYDRVAFVPMQLNVWLINIVRWCDGLDLRMRQDMPASSKSSTRWEELVVRYRSGCSTPAISSNTPCSSVNCCHRKSESNTFDRHNENGSEMVQLYHPNDVNAPLTGGLDDVCNCVDDSDYNNNNQQQNLGRWRSLPLRSGSSRQRSSNYKEDKMGSKDRNRKLHILKVAVIVFVNTILLVKIVEAYQNRSTAPPPATHSSQEIGAINSNSNSALQSNSPTDPAAPGALTYHQPPQAQDFEKRHDATVATAGSMYEAITNVGNDAGLIFGDLGDNGHAFNPNTLRRRHNRPTEEPEGAI</sequence>
<keyword evidence="5" id="KW-0746">Sphingolipid metabolism</keyword>
<accession>A0AAD4H271</accession>
<keyword evidence="8 10" id="KW-0472">Membrane</keyword>
<evidence type="ECO:0000256" key="10">
    <source>
        <dbReference type="SAM" id="Phobius"/>
    </source>
</evidence>
<dbReference type="GO" id="GO:0047493">
    <property type="term" value="F:ceramide cholinephosphotransferase activity"/>
    <property type="evidence" value="ECO:0007669"/>
    <property type="project" value="TreeGrafter"/>
</dbReference>
<feature type="domain" description="Sphingomyelin synthase-like" evidence="11">
    <location>
        <begin position="239"/>
        <end position="307"/>
    </location>
</feature>
<feature type="compositionally biased region" description="Basic and acidic residues" evidence="9">
    <location>
        <begin position="528"/>
        <end position="537"/>
    </location>
</feature>
<evidence type="ECO:0000256" key="4">
    <source>
        <dbReference type="ARBA" id="ARBA00022692"/>
    </source>
</evidence>